<name>A0A3P8SXY7_AMPPE</name>
<dbReference type="InterPro" id="IPR036388">
    <property type="entry name" value="WH-like_DNA-bd_sf"/>
</dbReference>
<organism evidence="2 3">
    <name type="scientific">Amphiprion percula</name>
    <name type="common">Orange clownfish</name>
    <name type="synonym">Lutjanus percula</name>
    <dbReference type="NCBI Taxonomy" id="161767"/>
    <lineage>
        <taxon>Eukaryota</taxon>
        <taxon>Metazoa</taxon>
        <taxon>Chordata</taxon>
        <taxon>Craniata</taxon>
        <taxon>Vertebrata</taxon>
        <taxon>Euteleostomi</taxon>
        <taxon>Actinopterygii</taxon>
        <taxon>Neopterygii</taxon>
        <taxon>Teleostei</taxon>
        <taxon>Neoteleostei</taxon>
        <taxon>Acanthomorphata</taxon>
        <taxon>Ovalentaria</taxon>
        <taxon>Pomacentridae</taxon>
        <taxon>Amphiprion</taxon>
    </lineage>
</organism>
<reference evidence="2" key="2">
    <citation type="submission" date="2025-08" db="UniProtKB">
        <authorList>
            <consortium name="Ensembl"/>
        </authorList>
    </citation>
    <scope>IDENTIFICATION</scope>
</reference>
<dbReference type="Ensembl" id="ENSAPET00000018000.1">
    <property type="protein sequence ID" value="ENSAPEP00000017504.1"/>
    <property type="gene ID" value="ENSAPEG00000012519.1"/>
</dbReference>
<dbReference type="Proteomes" id="UP000265080">
    <property type="component" value="Chromosome 16"/>
</dbReference>
<dbReference type="STRING" id="161767.ENSAPEP00000017504"/>
<evidence type="ECO:0008006" key="4">
    <source>
        <dbReference type="Google" id="ProtNLM"/>
    </source>
</evidence>
<sequence length="365" mass="41984">MHLCSFIQVFRRWNTCPDRDQIVALKEAGLTTMQVMKKVNVCRKTVYNVMKRYKETGNTTSKPIPGRKRSVRTKRNVERVKKRVQRNPRRSMRATAKEVNISRTSLRRIVKQDLGLKALKMQHRQLISAASKKKRLDRGKMMLQEIQSATDKVMVWSDEKMFTVQAVVNSQNDRVYAHSAQHLPEGCRTHFRRQKPAGVMVWAAVASDGSKSPLVFIQEGVKVNSQVYLQMLEEKVLPWCTNVFGNQYVFTQDGAPAHTSNITQAWCKQHFPGFWDKNMWPPSSPDINPMDFAIWSILERDVSRMSHSSVTALKTALMKSWSKLDAETVRRSCQAVPSRLQENRLCSGDCVSHILTHFQAVMSFR</sequence>
<proteinExistence type="predicted"/>
<dbReference type="GeneTree" id="ENSGT00940000176284"/>
<dbReference type="InterPro" id="IPR036397">
    <property type="entry name" value="RNaseH_sf"/>
</dbReference>
<accession>A0A3P8SXY7</accession>
<dbReference type="Pfam" id="PF13384">
    <property type="entry name" value="HTH_23"/>
    <property type="match status" value="1"/>
</dbReference>
<evidence type="ECO:0000256" key="1">
    <source>
        <dbReference type="SAM" id="MobiDB-lite"/>
    </source>
</evidence>
<dbReference type="Gene3D" id="1.10.10.10">
    <property type="entry name" value="Winged helix-like DNA-binding domain superfamily/Winged helix DNA-binding domain"/>
    <property type="match status" value="1"/>
</dbReference>
<feature type="compositionally biased region" description="Basic residues" evidence="1">
    <location>
        <begin position="65"/>
        <end position="75"/>
    </location>
</feature>
<keyword evidence="3" id="KW-1185">Reference proteome</keyword>
<dbReference type="Gene3D" id="3.30.420.10">
    <property type="entry name" value="Ribonuclease H-like superfamily/Ribonuclease H"/>
    <property type="match status" value="1"/>
</dbReference>
<evidence type="ECO:0000313" key="3">
    <source>
        <dbReference type="Proteomes" id="UP000265080"/>
    </source>
</evidence>
<dbReference type="GO" id="GO:0003676">
    <property type="term" value="F:nucleic acid binding"/>
    <property type="evidence" value="ECO:0007669"/>
    <property type="project" value="InterPro"/>
</dbReference>
<reference evidence="2" key="3">
    <citation type="submission" date="2025-09" db="UniProtKB">
        <authorList>
            <consortium name="Ensembl"/>
        </authorList>
    </citation>
    <scope>IDENTIFICATION</scope>
</reference>
<protein>
    <recommendedName>
        <fullName evidence="4">Tc1-like transposase DDE domain-containing protein</fullName>
    </recommendedName>
</protein>
<dbReference type="PANTHER" id="PTHR46068">
    <property type="entry name" value="PROTEIN CBG27172"/>
    <property type="match status" value="1"/>
</dbReference>
<dbReference type="OMA" id="HISEVNT"/>
<dbReference type="InterPro" id="IPR009057">
    <property type="entry name" value="Homeodomain-like_sf"/>
</dbReference>
<dbReference type="AlphaFoldDB" id="A0A3P8SXY7"/>
<dbReference type="SUPFAM" id="SSF46689">
    <property type="entry name" value="Homeodomain-like"/>
    <property type="match status" value="1"/>
</dbReference>
<dbReference type="PANTHER" id="PTHR46068:SF1">
    <property type="entry name" value="TRANSPOSASE IS30-LIKE HTH DOMAIN-CONTAINING PROTEIN"/>
    <property type="match status" value="1"/>
</dbReference>
<reference evidence="2 3" key="1">
    <citation type="submission" date="2018-03" db="EMBL/GenBank/DDBJ databases">
        <title>Finding Nemo's genes: A chromosome-scale reference assembly of the genome of the orange clownfish Amphiprion percula.</title>
        <authorList>
            <person name="Lehmann R."/>
        </authorList>
    </citation>
    <scope>NUCLEOTIDE SEQUENCE</scope>
</reference>
<feature type="region of interest" description="Disordered" evidence="1">
    <location>
        <begin position="54"/>
        <end position="75"/>
    </location>
</feature>
<evidence type="ECO:0000313" key="2">
    <source>
        <dbReference type="Ensembl" id="ENSAPEP00000017504.1"/>
    </source>
</evidence>